<dbReference type="InterPro" id="IPR056884">
    <property type="entry name" value="NPHP3-like_N"/>
</dbReference>
<dbReference type="SUPFAM" id="SSF52540">
    <property type="entry name" value="P-loop containing nucleoside triphosphate hydrolases"/>
    <property type="match status" value="1"/>
</dbReference>
<evidence type="ECO:0000259" key="4">
    <source>
        <dbReference type="Pfam" id="PF24883"/>
    </source>
</evidence>
<dbReference type="Pfam" id="PF17111">
    <property type="entry name" value="PigL_N"/>
    <property type="match status" value="1"/>
</dbReference>
<proteinExistence type="predicted"/>
<reference evidence="5" key="1">
    <citation type="submission" date="2020-01" db="EMBL/GenBank/DDBJ databases">
        <title>Identification and distribution of gene clusters putatively required for synthesis of sphingolipid metabolism inhibitors in phylogenetically diverse species of the filamentous fungus Fusarium.</title>
        <authorList>
            <person name="Kim H.-S."/>
            <person name="Busman M."/>
            <person name="Brown D.W."/>
            <person name="Divon H."/>
            <person name="Uhlig S."/>
            <person name="Proctor R.H."/>
        </authorList>
    </citation>
    <scope>NUCLEOTIDE SEQUENCE</scope>
    <source>
        <strain evidence="5">NRRL 53441</strain>
    </source>
</reference>
<keyword evidence="2" id="KW-0175">Coiled coil</keyword>
<evidence type="ECO:0000259" key="3">
    <source>
        <dbReference type="Pfam" id="PF17111"/>
    </source>
</evidence>
<dbReference type="PANTHER" id="PTHR10039">
    <property type="entry name" value="AMELOGENIN"/>
    <property type="match status" value="1"/>
</dbReference>
<protein>
    <recommendedName>
        <fullName evidence="7">NACHT domain-containing protein</fullName>
    </recommendedName>
</protein>
<sequence length="880" mass="100003">MADPLSMTASIAGIITLADLAFRSVFSYTYKAKGAKKEVENLKNEISGLSNALRILDALTNELEAENGPRDVALNARLLDQCRETLECINERVQKAVKDFDDARKWKTVGRQLKWPFSSSETKELLDSLSRYKATMSLAISADSLSKLQTILSQQISHNVKVEEIMEKIYQKSEITASILLDKEKQRILDFFLKPSLNPQPSLDQSIKWRHPTTGKWLLSSAELQNWFTNKGSLLWLNGIAGGGKTILAGLVIQEALSRASPEVGVAFFFCDYKNTESLHPAKILGAIAAQLALQSDDSFQHLEEYFKKLCPARGLSREPEATDLRDTISKMIMTFHQVLVVVDGLDECGDEMSSVTACLSDLAALPEPATVALFSRNEMQIRSRIGRHYTEIPIEAHTKDIENYVQSELEQRIQSWRLVLRKPETRDAIQHELIDRAHGMFRWVACQLDYLCEFATDHDRLQALKQLPPTLPDSYRRLLQRVNNRPAKIRKMVQLCLHFIAFFPEQLSVLELCQAVSTPDEIGAQLSEDNTYIEDDIIHHCSSLIRKSADGKGFEFSHFTVREFLQSEMVCLEPYKISRSKSTSLLALQCLRFVQLKNINISTYDRDRFFEEQQKLDSELPFYRQAAAYWPMLVREGFDESNEPSVQQAAESLFCQPYVWKFRSWVYWFIVALSEVISEEIDQHELFEFSRSECVIAADVALDKQLKPLHLAAALNMPEICSQLIEQGSDTNGVCQLGFPLLLAEKSLLNTAVDTEDLCADSRIFSLILSTVNRRNSTIKCFLDAGANSSDFPSHPQLFLDTIRISCHLQDFESVIGVLSHGITPTASDVKEFGSYLNEWWPYCENRLDFEASIRKLNKHLLDTSAFDTVWGFDFEKVL</sequence>
<evidence type="ECO:0000256" key="1">
    <source>
        <dbReference type="ARBA" id="ARBA00022737"/>
    </source>
</evidence>
<dbReference type="Gene3D" id="3.40.50.300">
    <property type="entry name" value="P-loop containing nucleotide triphosphate hydrolases"/>
    <property type="match status" value="1"/>
</dbReference>
<dbReference type="InterPro" id="IPR036770">
    <property type="entry name" value="Ankyrin_rpt-contain_sf"/>
</dbReference>
<evidence type="ECO:0008006" key="7">
    <source>
        <dbReference type="Google" id="ProtNLM"/>
    </source>
</evidence>
<gene>
    <name evidence="5" type="ORF">F53441_7464</name>
</gene>
<evidence type="ECO:0000313" key="6">
    <source>
        <dbReference type="Proteomes" id="UP000605986"/>
    </source>
</evidence>
<evidence type="ECO:0000313" key="5">
    <source>
        <dbReference type="EMBL" id="KAF4449222.1"/>
    </source>
</evidence>
<dbReference type="PANTHER" id="PTHR10039:SF15">
    <property type="entry name" value="NACHT DOMAIN-CONTAINING PROTEIN"/>
    <property type="match status" value="1"/>
</dbReference>
<name>A0A8H4P5T9_9HYPO</name>
<accession>A0A8H4P5T9</accession>
<comment type="caution">
    <text evidence="5">The sequence shown here is derived from an EMBL/GenBank/DDBJ whole genome shotgun (WGS) entry which is preliminary data.</text>
</comment>
<dbReference type="SUPFAM" id="SSF48403">
    <property type="entry name" value="Ankyrin repeat"/>
    <property type="match status" value="1"/>
</dbReference>
<feature type="domain" description="Azaphilone pigments biosynthesis cluster protein L N-terminal" evidence="3">
    <location>
        <begin position="2"/>
        <end position="153"/>
    </location>
</feature>
<feature type="coiled-coil region" evidence="2">
    <location>
        <begin position="32"/>
        <end position="99"/>
    </location>
</feature>
<dbReference type="EMBL" id="JAADJG010000296">
    <property type="protein sequence ID" value="KAF4449222.1"/>
    <property type="molecule type" value="Genomic_DNA"/>
</dbReference>
<feature type="domain" description="Nephrocystin 3-like N-terminal" evidence="4">
    <location>
        <begin position="214"/>
        <end position="376"/>
    </location>
</feature>
<keyword evidence="6" id="KW-1185">Reference proteome</keyword>
<dbReference type="InterPro" id="IPR027417">
    <property type="entry name" value="P-loop_NTPase"/>
</dbReference>
<organism evidence="5 6">
    <name type="scientific">Fusarium austroafricanum</name>
    <dbReference type="NCBI Taxonomy" id="2364996"/>
    <lineage>
        <taxon>Eukaryota</taxon>
        <taxon>Fungi</taxon>
        <taxon>Dikarya</taxon>
        <taxon>Ascomycota</taxon>
        <taxon>Pezizomycotina</taxon>
        <taxon>Sordariomycetes</taxon>
        <taxon>Hypocreomycetidae</taxon>
        <taxon>Hypocreales</taxon>
        <taxon>Nectriaceae</taxon>
        <taxon>Fusarium</taxon>
        <taxon>Fusarium concolor species complex</taxon>
    </lineage>
</organism>
<evidence type="ECO:0000256" key="2">
    <source>
        <dbReference type="SAM" id="Coils"/>
    </source>
</evidence>
<dbReference type="InterPro" id="IPR031348">
    <property type="entry name" value="PigL_N"/>
</dbReference>
<dbReference type="OrthoDB" id="194358at2759"/>
<dbReference type="Pfam" id="PF24883">
    <property type="entry name" value="NPHP3_N"/>
    <property type="match status" value="1"/>
</dbReference>
<dbReference type="AlphaFoldDB" id="A0A8H4P5T9"/>
<keyword evidence="1" id="KW-0677">Repeat</keyword>
<dbReference type="Proteomes" id="UP000605986">
    <property type="component" value="Unassembled WGS sequence"/>
</dbReference>